<reference evidence="1 2" key="1">
    <citation type="submission" date="2019-02" db="EMBL/GenBank/DDBJ databases">
        <title>Deep-cultivation of Planctomycetes and their phenomic and genomic characterization uncovers novel biology.</title>
        <authorList>
            <person name="Wiegand S."/>
            <person name="Jogler M."/>
            <person name="Boedeker C."/>
            <person name="Pinto D."/>
            <person name="Vollmers J."/>
            <person name="Rivas-Marin E."/>
            <person name="Kohn T."/>
            <person name="Peeters S.H."/>
            <person name="Heuer A."/>
            <person name="Rast P."/>
            <person name="Oberbeckmann S."/>
            <person name="Bunk B."/>
            <person name="Jeske O."/>
            <person name="Meyerdierks A."/>
            <person name="Storesund J.E."/>
            <person name="Kallscheuer N."/>
            <person name="Luecker S."/>
            <person name="Lage O.M."/>
            <person name="Pohl T."/>
            <person name="Merkel B.J."/>
            <person name="Hornburger P."/>
            <person name="Mueller R.-W."/>
            <person name="Bruemmer F."/>
            <person name="Labrenz M."/>
            <person name="Spormann A.M."/>
            <person name="Op den Camp H."/>
            <person name="Overmann J."/>
            <person name="Amann R."/>
            <person name="Jetten M.S.M."/>
            <person name="Mascher T."/>
            <person name="Medema M.H."/>
            <person name="Devos D.P."/>
            <person name="Kaster A.-K."/>
            <person name="Ovreas L."/>
            <person name="Rohde M."/>
            <person name="Galperin M.Y."/>
            <person name="Jogler C."/>
        </authorList>
    </citation>
    <scope>NUCLEOTIDE SEQUENCE [LARGE SCALE GENOMIC DNA]</scope>
    <source>
        <strain evidence="1 2">Pla163</strain>
    </source>
</reference>
<gene>
    <name evidence="1" type="ORF">Pla163_28770</name>
</gene>
<dbReference type="RefSeq" id="WP_145189659.1">
    <property type="nucleotide sequence ID" value="NZ_CP036290.1"/>
</dbReference>
<dbReference type="PANTHER" id="PTHR32432:SF3">
    <property type="entry name" value="ETHANOLAMINE UTILIZATION PROTEIN EUTJ"/>
    <property type="match status" value="1"/>
</dbReference>
<dbReference type="Gene3D" id="3.30.420.40">
    <property type="match status" value="2"/>
</dbReference>
<dbReference type="SUPFAM" id="SSF53067">
    <property type="entry name" value="Actin-like ATPase domain"/>
    <property type="match status" value="2"/>
</dbReference>
<dbReference type="CDD" id="cd24049">
    <property type="entry name" value="ASKHA_NBD_PilM"/>
    <property type="match status" value="1"/>
</dbReference>
<evidence type="ECO:0000313" key="1">
    <source>
        <dbReference type="EMBL" id="QDU85743.1"/>
    </source>
</evidence>
<name>A0A518D2N2_9BACT</name>
<evidence type="ECO:0000313" key="2">
    <source>
        <dbReference type="Proteomes" id="UP000319342"/>
    </source>
</evidence>
<protein>
    <submittedName>
        <fullName evidence="1">Competence protein A</fullName>
    </submittedName>
</protein>
<accession>A0A518D2N2</accession>
<dbReference type="NCBIfam" id="TIGR01175">
    <property type="entry name" value="pilM"/>
    <property type="match status" value="1"/>
</dbReference>
<dbReference type="InterPro" id="IPR050696">
    <property type="entry name" value="FtsA/MreB"/>
</dbReference>
<dbReference type="Gene3D" id="3.30.1490.300">
    <property type="match status" value="1"/>
</dbReference>
<dbReference type="AlphaFoldDB" id="A0A518D2N2"/>
<dbReference type="PANTHER" id="PTHR32432">
    <property type="entry name" value="CELL DIVISION PROTEIN FTSA-RELATED"/>
    <property type="match status" value="1"/>
</dbReference>
<dbReference type="InterPro" id="IPR043129">
    <property type="entry name" value="ATPase_NBD"/>
</dbReference>
<dbReference type="OrthoDB" id="9773403at2"/>
<sequence>MFRKSKSVVGLDIGSQYLKAIEITIEPAGPVVSGYARLALKDASSREAAIGELLASGGIRAKQVATSVAGQSVVVRYISMVPMNDAELRQAIRFESDKYLPFAAEDVVLDCQRLSHAPAGEADADKMSVVLVACQKGVVHGRLEQVTSHGLVPMSVDIDAFALANAWEQSRLASGGDVASAEDVATALVDVGASRTQINVLRAGETCFSREIGIGGIDMTKAISRRLGVDENEAEALKCDPGEREIEVSRTIGPVLEDLVAELNLSLDFVENREGVRVDEVKLSGGGVLAPGAAEYIETATGRTATLWNPLEGMVVDSDRVDVEAMEGQASSLAVAMGLAVRVLAA</sequence>
<dbReference type="Proteomes" id="UP000319342">
    <property type="component" value="Chromosome"/>
</dbReference>
<organism evidence="1 2">
    <name type="scientific">Rohdeia mirabilis</name>
    <dbReference type="NCBI Taxonomy" id="2528008"/>
    <lineage>
        <taxon>Bacteria</taxon>
        <taxon>Pseudomonadati</taxon>
        <taxon>Planctomycetota</taxon>
        <taxon>Planctomycetia</taxon>
        <taxon>Planctomycetia incertae sedis</taxon>
        <taxon>Rohdeia</taxon>
    </lineage>
</organism>
<keyword evidence="2" id="KW-1185">Reference proteome</keyword>
<dbReference type="Pfam" id="PF11104">
    <property type="entry name" value="PilM_2"/>
    <property type="match status" value="1"/>
</dbReference>
<proteinExistence type="predicted"/>
<dbReference type="InterPro" id="IPR005883">
    <property type="entry name" value="PilM"/>
</dbReference>
<dbReference type="EMBL" id="CP036290">
    <property type="protein sequence ID" value="QDU85743.1"/>
    <property type="molecule type" value="Genomic_DNA"/>
</dbReference>
<dbReference type="PIRSF" id="PIRSF019169">
    <property type="entry name" value="PilM"/>
    <property type="match status" value="1"/>
</dbReference>